<dbReference type="SMART" id="SM00248">
    <property type="entry name" value="ANK"/>
    <property type="match status" value="6"/>
</dbReference>
<dbReference type="InParanoid" id="A0A061GHE2"/>
<gene>
    <name evidence="4" type="ORF">TCM_030313</name>
</gene>
<dbReference type="eggNOG" id="KOG0504">
    <property type="taxonomic scope" value="Eukaryota"/>
</dbReference>
<dbReference type="OMA" id="KMHTSAV"/>
<keyword evidence="2" id="KW-0472">Membrane</keyword>
<feature type="transmembrane region" description="Helical" evidence="2">
    <location>
        <begin position="527"/>
        <end position="545"/>
    </location>
</feature>
<keyword evidence="2" id="KW-0812">Transmembrane</keyword>
<dbReference type="Proteomes" id="UP000026915">
    <property type="component" value="Chromosome 6"/>
</dbReference>
<keyword evidence="1" id="KW-0040">ANK repeat</keyword>
<dbReference type="PROSITE" id="PS50297">
    <property type="entry name" value="ANK_REP_REGION"/>
    <property type="match status" value="1"/>
</dbReference>
<dbReference type="Pfam" id="PF13962">
    <property type="entry name" value="PGG"/>
    <property type="match status" value="1"/>
</dbReference>
<name>A0A061GHE2_THECC</name>
<keyword evidence="5" id="KW-1185">Reference proteome</keyword>
<accession>A0A061GHE2</accession>
<evidence type="ECO:0000256" key="1">
    <source>
        <dbReference type="PROSITE-ProRule" id="PRU00023"/>
    </source>
</evidence>
<dbReference type="GO" id="GO:0016020">
    <property type="term" value="C:membrane"/>
    <property type="evidence" value="ECO:0000318"/>
    <property type="project" value="GO_Central"/>
</dbReference>
<dbReference type="Gramene" id="EOY28823">
    <property type="protein sequence ID" value="EOY28823"/>
    <property type="gene ID" value="TCM_030313"/>
</dbReference>
<feature type="transmembrane region" description="Helical" evidence="2">
    <location>
        <begin position="612"/>
        <end position="634"/>
    </location>
</feature>
<dbReference type="AlphaFoldDB" id="A0A061GHE2"/>
<protein>
    <submittedName>
        <fullName evidence="4">Ankyrin repeat family protein, putative</fullName>
    </submittedName>
</protein>
<evidence type="ECO:0000313" key="5">
    <source>
        <dbReference type="Proteomes" id="UP000026915"/>
    </source>
</evidence>
<keyword evidence="2" id="KW-1133">Transmembrane helix</keyword>
<evidence type="ECO:0000313" key="4">
    <source>
        <dbReference type="EMBL" id="EOY28823.1"/>
    </source>
</evidence>
<feature type="repeat" description="ANK" evidence="1">
    <location>
        <begin position="143"/>
        <end position="175"/>
    </location>
</feature>
<dbReference type="InterPro" id="IPR002110">
    <property type="entry name" value="Ankyrin_rpt"/>
</dbReference>
<evidence type="ECO:0000256" key="2">
    <source>
        <dbReference type="SAM" id="Phobius"/>
    </source>
</evidence>
<dbReference type="PROSITE" id="PS50088">
    <property type="entry name" value="ANK_REPEAT"/>
    <property type="match status" value="1"/>
</dbReference>
<dbReference type="Pfam" id="PF12796">
    <property type="entry name" value="Ank_2"/>
    <property type="match status" value="1"/>
</dbReference>
<dbReference type="InterPro" id="IPR036770">
    <property type="entry name" value="Ankyrin_rpt-contain_sf"/>
</dbReference>
<organism evidence="4 5">
    <name type="scientific">Theobroma cacao</name>
    <name type="common">Cacao</name>
    <name type="synonym">Cocoa</name>
    <dbReference type="NCBI Taxonomy" id="3641"/>
    <lineage>
        <taxon>Eukaryota</taxon>
        <taxon>Viridiplantae</taxon>
        <taxon>Streptophyta</taxon>
        <taxon>Embryophyta</taxon>
        <taxon>Tracheophyta</taxon>
        <taxon>Spermatophyta</taxon>
        <taxon>Magnoliopsida</taxon>
        <taxon>eudicotyledons</taxon>
        <taxon>Gunneridae</taxon>
        <taxon>Pentapetalae</taxon>
        <taxon>rosids</taxon>
        <taxon>malvids</taxon>
        <taxon>Malvales</taxon>
        <taxon>Malvaceae</taxon>
        <taxon>Byttnerioideae</taxon>
        <taxon>Theobroma</taxon>
    </lineage>
</organism>
<dbReference type="SUPFAM" id="SSF48403">
    <property type="entry name" value="Ankyrin repeat"/>
    <property type="match status" value="1"/>
</dbReference>
<feature type="domain" description="PGG" evidence="3">
    <location>
        <begin position="518"/>
        <end position="632"/>
    </location>
</feature>
<sequence>MEKEIAIASETERVEDIGLPYGKALQGDARGLRRFYQDKPADALFDPITAYKDTVFHIAAQRKGSKEALRVLLRMVPQTRRLELLKMKNIQGNTILHEVASTGNVEDADSLITKLSSSKVPTVADELETGEIRKQILGVRNNLGETPLFRAAEFGNTEMVKYLVQQAEEIGNLHDHYRRDDGVTILHSAVIGQHFETAIWLLNKDQQLATYKDRNGKTILHLLAKMPTAFKSTTPMIRLKAFIYNCFPSHSDDDNEAGLLSSSQNNDLEYDKLSEIHHLLKRYVDSKMNQTICKYLAKGWVTLGDIWTSKKTHTLAVKLVEKLMRADASLCVALAHTPEQDSTICLEGEVKEEAETKTEEGSTNLALSERRSKSPDTPLLIAASTGIMEIVRLILERYPQAVELVNQNGQNILHVSILHRQFNIYELVKKEKKEAVKRLVLGIDNDGYTILHHAAVTTYYHGGSKPTPALQLQEELTWFKNVEKRIPHPYTMHRNKENHTAKELFDKQHEEQLKQAQEWVKNTCQSSSTVAVLIAGVVFAAAYTAPGGFHAQSGRPVLLTTEKPLYSFFTVMDIAGLASSLTAVVVFLSILTSSLEQQQFARTIPRKMSIGFTSLFFSVTATILTFTATIFLVVHLEKKWTTSLTYAAALLPICVFALFQFPLYYLFFQAAVTSILDFMKKILPGSWTSSND</sequence>
<feature type="transmembrane region" description="Helical" evidence="2">
    <location>
        <begin position="646"/>
        <end position="667"/>
    </location>
</feature>
<dbReference type="EMBL" id="CM001884">
    <property type="protein sequence ID" value="EOY28823.1"/>
    <property type="molecule type" value="Genomic_DNA"/>
</dbReference>
<dbReference type="PANTHER" id="PTHR24177:SF215">
    <property type="entry name" value="PGG DOMAIN-CONTAINING PROTEIN"/>
    <property type="match status" value="1"/>
</dbReference>
<dbReference type="PANTHER" id="PTHR24177">
    <property type="entry name" value="CASKIN"/>
    <property type="match status" value="1"/>
</dbReference>
<evidence type="ECO:0000259" key="3">
    <source>
        <dbReference type="Pfam" id="PF13962"/>
    </source>
</evidence>
<proteinExistence type="predicted"/>
<dbReference type="HOGENOM" id="CLU_016885_2_0_1"/>
<feature type="transmembrane region" description="Helical" evidence="2">
    <location>
        <begin position="565"/>
        <end position="591"/>
    </location>
</feature>
<dbReference type="InterPro" id="IPR026961">
    <property type="entry name" value="PGG_dom"/>
</dbReference>
<reference evidence="4 5" key="1">
    <citation type="journal article" date="2013" name="Genome Biol.">
        <title>The genome sequence of the most widely cultivated cacao type and its use to identify candidate genes regulating pod color.</title>
        <authorList>
            <person name="Motamayor J.C."/>
            <person name="Mockaitis K."/>
            <person name="Schmutz J."/>
            <person name="Haiminen N."/>
            <person name="Iii D.L."/>
            <person name="Cornejo O."/>
            <person name="Findley S.D."/>
            <person name="Zheng P."/>
            <person name="Utro F."/>
            <person name="Royaert S."/>
            <person name="Saski C."/>
            <person name="Jenkins J."/>
            <person name="Podicheti R."/>
            <person name="Zhao M."/>
            <person name="Scheffler B.E."/>
            <person name="Stack J.C."/>
            <person name="Feltus F.A."/>
            <person name="Mustiga G.M."/>
            <person name="Amores F."/>
            <person name="Phillips W."/>
            <person name="Marelli J.P."/>
            <person name="May G.D."/>
            <person name="Shapiro H."/>
            <person name="Ma J."/>
            <person name="Bustamante C.D."/>
            <person name="Schnell R.J."/>
            <person name="Main D."/>
            <person name="Gilbert D."/>
            <person name="Parida L."/>
            <person name="Kuhn D.N."/>
        </authorList>
    </citation>
    <scope>NUCLEOTIDE SEQUENCE [LARGE SCALE GENOMIC DNA]</scope>
    <source>
        <strain evidence="5">cv. Matina 1-6</strain>
    </source>
</reference>
<dbReference type="Gene3D" id="1.25.40.20">
    <property type="entry name" value="Ankyrin repeat-containing domain"/>
    <property type="match status" value="3"/>
</dbReference>